<accession>A0ABR3W450</accession>
<reference evidence="3 4" key="1">
    <citation type="journal article" date="2024" name="IMA Fungus">
        <title>IMA Genome - F19 : A genome assembly and annotation guide to empower mycologists, including annotated draft genome sequences of Ceratocystis pirilliformis, Diaporthe australafricana, Fusarium ophioides, Paecilomyces lecythidis, and Sporothrix stenoceras.</title>
        <authorList>
            <person name="Aylward J."/>
            <person name="Wilson A.M."/>
            <person name="Visagie C.M."/>
            <person name="Spraker J."/>
            <person name="Barnes I."/>
            <person name="Buitendag C."/>
            <person name="Ceriani C."/>
            <person name="Del Mar Angel L."/>
            <person name="du Plessis D."/>
            <person name="Fuchs T."/>
            <person name="Gasser K."/>
            <person name="Kramer D."/>
            <person name="Li W."/>
            <person name="Munsamy K."/>
            <person name="Piso A."/>
            <person name="Price J.L."/>
            <person name="Sonnekus B."/>
            <person name="Thomas C."/>
            <person name="van der Nest A."/>
            <person name="van Dijk A."/>
            <person name="van Heerden A."/>
            <person name="van Vuuren N."/>
            <person name="Yilmaz N."/>
            <person name="Duong T.A."/>
            <person name="van der Merwe N.A."/>
            <person name="Wingfield M.J."/>
            <person name="Wingfield B.D."/>
        </authorList>
    </citation>
    <scope>NUCLEOTIDE SEQUENCE [LARGE SCALE GENOMIC DNA]</scope>
    <source>
        <strain evidence="3 4">CMW 18300</strain>
    </source>
</reference>
<evidence type="ECO:0000313" key="3">
    <source>
        <dbReference type="EMBL" id="KAL1852756.1"/>
    </source>
</evidence>
<feature type="compositionally biased region" description="Basic residues" evidence="1">
    <location>
        <begin position="147"/>
        <end position="159"/>
    </location>
</feature>
<dbReference type="Proteomes" id="UP001583177">
    <property type="component" value="Unassembled WGS sequence"/>
</dbReference>
<evidence type="ECO:0000313" key="4">
    <source>
        <dbReference type="Proteomes" id="UP001583177"/>
    </source>
</evidence>
<dbReference type="Gene3D" id="3.30.710.10">
    <property type="entry name" value="Potassium Channel Kv1.1, Chain A"/>
    <property type="match status" value="1"/>
</dbReference>
<dbReference type="PROSITE" id="PS50097">
    <property type="entry name" value="BTB"/>
    <property type="match status" value="1"/>
</dbReference>
<keyword evidence="4" id="KW-1185">Reference proteome</keyword>
<name>A0ABR3W450_9PEZI</name>
<proteinExistence type="predicted"/>
<dbReference type="PANTHER" id="PTHR47843">
    <property type="entry name" value="BTB DOMAIN-CONTAINING PROTEIN-RELATED"/>
    <property type="match status" value="1"/>
</dbReference>
<feature type="compositionally biased region" description="Basic and acidic residues" evidence="1">
    <location>
        <begin position="115"/>
        <end position="129"/>
    </location>
</feature>
<dbReference type="SUPFAM" id="SSF54695">
    <property type="entry name" value="POZ domain"/>
    <property type="match status" value="1"/>
</dbReference>
<dbReference type="PANTHER" id="PTHR47843:SF5">
    <property type="entry name" value="BTB_POZ DOMAIN PROTEIN"/>
    <property type="match status" value="1"/>
</dbReference>
<organism evidence="3 4">
    <name type="scientific">Diaporthe australafricana</name>
    <dbReference type="NCBI Taxonomy" id="127596"/>
    <lineage>
        <taxon>Eukaryota</taxon>
        <taxon>Fungi</taxon>
        <taxon>Dikarya</taxon>
        <taxon>Ascomycota</taxon>
        <taxon>Pezizomycotina</taxon>
        <taxon>Sordariomycetes</taxon>
        <taxon>Sordariomycetidae</taxon>
        <taxon>Diaporthales</taxon>
        <taxon>Diaporthaceae</taxon>
        <taxon>Diaporthe</taxon>
    </lineage>
</organism>
<dbReference type="InterPro" id="IPR011333">
    <property type="entry name" value="SKP1/BTB/POZ_sf"/>
</dbReference>
<evidence type="ECO:0000256" key="1">
    <source>
        <dbReference type="SAM" id="MobiDB-lite"/>
    </source>
</evidence>
<feature type="region of interest" description="Disordered" evidence="1">
    <location>
        <begin position="107"/>
        <end position="172"/>
    </location>
</feature>
<sequence length="327" mass="35754">MDTPAVTELLRSNEKLYHTHEFSDLTILSRERTHHVHKAIVCPRSRFLRNECLNSASEPSATNGIIKLFEADTKALDAVIHFFYHLDYPSDPTLLAAEDDTEAADIITNGVNGDHNPHDDSQVSVKTEEPASSLDDFLPISVSKSATKQRKKRARRRSTTRGPADPPGTITEVIVLPDDPFGGDREEGASLVQPPVIVNGSGRAHTPPRSPTADTTEGGIVLHAKVYGLSQQLGVDSLQALALLKFEAEVEEQWSSDGFIEAARELASILAKNDSDDGKIREVILDVLCNHLELLNKDGIEGVIRGMDLGYDIVKQLSKRGLIVPSE</sequence>
<dbReference type="InterPro" id="IPR000210">
    <property type="entry name" value="BTB/POZ_dom"/>
</dbReference>
<feature type="region of interest" description="Disordered" evidence="1">
    <location>
        <begin position="197"/>
        <end position="216"/>
    </location>
</feature>
<comment type="caution">
    <text evidence="3">The sequence shown here is derived from an EMBL/GenBank/DDBJ whole genome shotgun (WGS) entry which is preliminary data.</text>
</comment>
<protein>
    <recommendedName>
        <fullName evidence="2">BTB domain-containing protein</fullName>
    </recommendedName>
</protein>
<dbReference type="CDD" id="cd18186">
    <property type="entry name" value="BTB_POZ_ZBTB_KLHL-like"/>
    <property type="match status" value="1"/>
</dbReference>
<gene>
    <name evidence="3" type="ORF">Daus18300_012087</name>
</gene>
<evidence type="ECO:0000259" key="2">
    <source>
        <dbReference type="PROSITE" id="PS50097"/>
    </source>
</evidence>
<dbReference type="Pfam" id="PF00651">
    <property type="entry name" value="BTB"/>
    <property type="match status" value="1"/>
</dbReference>
<feature type="domain" description="BTB" evidence="2">
    <location>
        <begin position="23"/>
        <end position="84"/>
    </location>
</feature>
<dbReference type="EMBL" id="JAWRVE010000157">
    <property type="protein sequence ID" value="KAL1852756.1"/>
    <property type="molecule type" value="Genomic_DNA"/>
</dbReference>